<organism evidence="2">
    <name type="scientific">marine metagenome</name>
    <dbReference type="NCBI Taxonomy" id="408172"/>
    <lineage>
        <taxon>unclassified sequences</taxon>
        <taxon>metagenomes</taxon>
        <taxon>ecological metagenomes</taxon>
    </lineage>
</organism>
<dbReference type="EMBL" id="UINC01001019">
    <property type="protein sequence ID" value="SUZ67750.1"/>
    <property type="molecule type" value="Genomic_DNA"/>
</dbReference>
<feature type="non-terminal residue" evidence="2">
    <location>
        <position position="1"/>
    </location>
</feature>
<evidence type="ECO:0000313" key="2">
    <source>
        <dbReference type="EMBL" id="SUZ67750.1"/>
    </source>
</evidence>
<evidence type="ECO:0000259" key="1">
    <source>
        <dbReference type="Pfam" id="PF04069"/>
    </source>
</evidence>
<sequence>VAFMEQVDAGCVIDAATHDAKTREEWWYPSYVEDVCPGLPDWEALNGCASMFATPDSGGKGRFLGGPVDWLKGDQERVEGLEMDFIVENAGTAGALWAALEAASANQEPIVLFNWTPNFIEAMYDGKFIEFPTFADECRTDASWGLNPETTHDCGNPKDGYLKLGVWSGFPDKWPNAYVAVQKMNFSNLDIAQLAMYVDIDGMEPEDAAALWLADNCARWTGWSGADESSCPEAPTPKSYALAEVTHIRQTCAPAIAALPMWVARDTGIFEELNLTTECVQIGSGPDVAAAMVAGEVEIATNIYNNMIPLIAKGLDIVGWYQQLEVNLFDVIVDADFVVPEGADWKEVMAALDGSSVGVVARGAAAEDLARELMRLAGLDPENQTYVAVGLDPLTGLVSDTTQWTVTFDPFMVIAGLQGIGYQPFALMDNEGPSSLHWPGLSQTSFRGYVEENPDVICAFTDGLNRASAMIADPAHFETVVDIALDNLPIDNRDLVTAIVTKYTDKFSLTGKPSRDIISTIGELSVAVGKAESVLTADDVVLEPDC</sequence>
<gene>
    <name evidence="2" type="ORF">METZ01_LOCUS20604</name>
</gene>
<feature type="domain" description="ABC-type glycine betaine transport system substrate-binding" evidence="1">
    <location>
        <begin position="7"/>
        <end position="214"/>
    </location>
</feature>
<reference evidence="2" key="1">
    <citation type="submission" date="2018-05" db="EMBL/GenBank/DDBJ databases">
        <authorList>
            <person name="Lanie J.A."/>
            <person name="Ng W.-L."/>
            <person name="Kazmierczak K.M."/>
            <person name="Andrzejewski T.M."/>
            <person name="Davidsen T.M."/>
            <person name="Wayne K.J."/>
            <person name="Tettelin H."/>
            <person name="Glass J.I."/>
            <person name="Rusch D."/>
            <person name="Podicherti R."/>
            <person name="Tsui H.-C.T."/>
            <person name="Winkler M.E."/>
        </authorList>
    </citation>
    <scope>NUCLEOTIDE SEQUENCE</scope>
</reference>
<name>A0A381PLD4_9ZZZZ</name>
<proteinExistence type="predicted"/>
<dbReference type="Gene3D" id="3.40.190.100">
    <property type="entry name" value="Glycine betaine-binding periplasmic protein, domain 2"/>
    <property type="match status" value="1"/>
</dbReference>
<protein>
    <recommendedName>
        <fullName evidence="1">ABC-type glycine betaine transport system substrate-binding domain-containing protein</fullName>
    </recommendedName>
</protein>
<dbReference type="Pfam" id="PF04069">
    <property type="entry name" value="OpuAC"/>
    <property type="match status" value="1"/>
</dbReference>
<dbReference type="AlphaFoldDB" id="A0A381PLD4"/>
<accession>A0A381PLD4</accession>
<dbReference type="GO" id="GO:0043190">
    <property type="term" value="C:ATP-binding cassette (ABC) transporter complex"/>
    <property type="evidence" value="ECO:0007669"/>
    <property type="project" value="InterPro"/>
</dbReference>
<dbReference type="GO" id="GO:0022857">
    <property type="term" value="F:transmembrane transporter activity"/>
    <property type="evidence" value="ECO:0007669"/>
    <property type="project" value="InterPro"/>
</dbReference>
<dbReference type="Pfam" id="PF13379">
    <property type="entry name" value="NMT1_2"/>
    <property type="match status" value="1"/>
</dbReference>
<dbReference type="CDD" id="cd13643">
    <property type="entry name" value="PBP2_BCP_2"/>
    <property type="match status" value="1"/>
</dbReference>
<dbReference type="SUPFAM" id="SSF53850">
    <property type="entry name" value="Periplasmic binding protein-like II"/>
    <property type="match status" value="2"/>
</dbReference>
<dbReference type="InterPro" id="IPR007210">
    <property type="entry name" value="ABC_Gly_betaine_transp_sub-bd"/>
</dbReference>
<dbReference type="Gene3D" id="3.40.190.10">
    <property type="entry name" value="Periplasmic binding protein-like II"/>
    <property type="match status" value="3"/>
</dbReference>